<sequence>MRLAQLVAQCKARLAEAGIADAAFDARMLVLSLLGLETKDLLIKGDQEIAAADVARIEGAIRRRLAREPVHRILGEREFRNLRLKLSPGTLEPRPDTEVLVEALLPLGQEIAQRVSSPRLLDLGTGTGAIALALLHELPQFTGLGVDISTDALETAKVNADLNGMGQRFTTLESWWFEHVTGRFDIIVSNPPYIETGVIPQLEPEVRMFDPHLALDGGKDGLDAYRNIASAAGDHLEHGGIIAVEIGYDQKQTVTAIFISCGYTLECAVRDYGGNDRVLVFVRKSDDSATV</sequence>
<evidence type="ECO:0000259" key="7">
    <source>
        <dbReference type="Pfam" id="PF17827"/>
    </source>
</evidence>
<dbReference type="NCBIfam" id="TIGR00536">
    <property type="entry name" value="hemK_fam"/>
    <property type="match status" value="1"/>
</dbReference>
<accession>A0A7W6LJK1</accession>
<dbReference type="PROSITE" id="PS00092">
    <property type="entry name" value="N6_MTASE"/>
    <property type="match status" value="1"/>
</dbReference>
<dbReference type="AlphaFoldDB" id="A0A7W6LJK1"/>
<comment type="function">
    <text evidence="5">Methylates the class 1 translation termination release factors RF1/PrfA and RF2/PrfB on the glutamine residue of the universally conserved GGQ motif.</text>
</comment>
<dbReference type="NCBIfam" id="TIGR03534">
    <property type="entry name" value="RF_mod_PrmC"/>
    <property type="match status" value="1"/>
</dbReference>
<dbReference type="GO" id="GO:0102559">
    <property type="term" value="F:peptide chain release factor N(5)-glutamine methyltransferase activity"/>
    <property type="evidence" value="ECO:0007669"/>
    <property type="project" value="UniProtKB-EC"/>
</dbReference>
<evidence type="ECO:0000256" key="4">
    <source>
        <dbReference type="ARBA" id="ARBA00048391"/>
    </source>
</evidence>
<dbReference type="EMBL" id="JACIEC010000004">
    <property type="protein sequence ID" value="MBB4144548.1"/>
    <property type="molecule type" value="Genomic_DNA"/>
</dbReference>
<evidence type="ECO:0000256" key="1">
    <source>
        <dbReference type="ARBA" id="ARBA00022603"/>
    </source>
</evidence>
<dbReference type="HAMAP" id="MF_02126">
    <property type="entry name" value="RF_methyltr_PrmC"/>
    <property type="match status" value="1"/>
</dbReference>
<dbReference type="CDD" id="cd02440">
    <property type="entry name" value="AdoMet_MTases"/>
    <property type="match status" value="1"/>
</dbReference>
<keyword evidence="3 5" id="KW-0949">S-adenosyl-L-methionine</keyword>
<evidence type="ECO:0000256" key="3">
    <source>
        <dbReference type="ARBA" id="ARBA00022691"/>
    </source>
</evidence>
<feature type="domain" description="Release factor glutamine methyltransferase N-terminal" evidence="7">
    <location>
        <begin position="5"/>
        <end position="75"/>
    </location>
</feature>
<dbReference type="Gene3D" id="3.40.50.150">
    <property type="entry name" value="Vaccinia Virus protein VP39"/>
    <property type="match status" value="1"/>
</dbReference>
<evidence type="ECO:0000259" key="6">
    <source>
        <dbReference type="Pfam" id="PF05175"/>
    </source>
</evidence>
<protein>
    <recommendedName>
        <fullName evidence="5">Release factor glutamine methyltransferase</fullName>
        <shortName evidence="5">RF MTase</shortName>
        <ecNumber evidence="5">2.1.1.297</ecNumber>
    </recommendedName>
    <alternativeName>
        <fullName evidence="5">N5-glutamine methyltransferase PrmC</fullName>
    </alternativeName>
    <alternativeName>
        <fullName evidence="5">Protein-(glutamine-N5) MTase PrmC</fullName>
    </alternativeName>
    <alternativeName>
        <fullName evidence="5">Protein-glutamine N-methyltransferase PrmC</fullName>
    </alternativeName>
</protein>
<dbReference type="InterPro" id="IPR029063">
    <property type="entry name" value="SAM-dependent_MTases_sf"/>
</dbReference>
<dbReference type="InterPro" id="IPR007848">
    <property type="entry name" value="Small_mtfrase_dom"/>
</dbReference>
<feature type="binding site" evidence="5">
    <location>
        <begin position="190"/>
        <end position="193"/>
    </location>
    <ligand>
        <name>substrate</name>
    </ligand>
</feature>
<organism evidence="8 9">
    <name type="scientific">Rhizobium rhizoryzae</name>
    <dbReference type="NCBI Taxonomy" id="451876"/>
    <lineage>
        <taxon>Bacteria</taxon>
        <taxon>Pseudomonadati</taxon>
        <taxon>Pseudomonadota</taxon>
        <taxon>Alphaproteobacteria</taxon>
        <taxon>Hyphomicrobiales</taxon>
        <taxon>Rhizobiaceae</taxon>
        <taxon>Rhizobium/Agrobacterium group</taxon>
        <taxon>Rhizobium</taxon>
    </lineage>
</organism>
<dbReference type="GO" id="GO:0003676">
    <property type="term" value="F:nucleic acid binding"/>
    <property type="evidence" value="ECO:0007669"/>
    <property type="project" value="InterPro"/>
</dbReference>
<feature type="domain" description="Methyltransferase small" evidence="6">
    <location>
        <begin position="114"/>
        <end position="195"/>
    </location>
</feature>
<dbReference type="InterPro" id="IPR040758">
    <property type="entry name" value="PrmC_N"/>
</dbReference>
<dbReference type="InterPro" id="IPR002052">
    <property type="entry name" value="DNA_methylase_N6_adenine_CS"/>
</dbReference>
<feature type="binding site" evidence="5">
    <location>
        <begin position="124"/>
        <end position="128"/>
    </location>
    <ligand>
        <name>S-adenosyl-L-methionine</name>
        <dbReference type="ChEBI" id="CHEBI:59789"/>
    </ligand>
</feature>
<evidence type="ECO:0000313" key="8">
    <source>
        <dbReference type="EMBL" id="MBB4144548.1"/>
    </source>
</evidence>
<dbReference type="Proteomes" id="UP000519897">
    <property type="component" value="Unassembled WGS sequence"/>
</dbReference>
<dbReference type="Pfam" id="PF05175">
    <property type="entry name" value="MTS"/>
    <property type="match status" value="1"/>
</dbReference>
<dbReference type="SUPFAM" id="SSF53335">
    <property type="entry name" value="S-adenosyl-L-methionine-dependent methyltransferases"/>
    <property type="match status" value="1"/>
</dbReference>
<reference evidence="8 9" key="1">
    <citation type="submission" date="2020-08" db="EMBL/GenBank/DDBJ databases">
        <title>Genomic Encyclopedia of Type Strains, Phase IV (KMG-IV): sequencing the most valuable type-strain genomes for metagenomic binning, comparative biology and taxonomic classification.</title>
        <authorList>
            <person name="Goeker M."/>
        </authorList>
    </citation>
    <scope>NUCLEOTIDE SEQUENCE [LARGE SCALE GENOMIC DNA]</scope>
    <source>
        <strain evidence="8 9">DSM 29514</strain>
    </source>
</reference>
<dbReference type="InterPro" id="IPR050320">
    <property type="entry name" value="N5-glutamine_MTase"/>
</dbReference>
<evidence type="ECO:0000256" key="5">
    <source>
        <dbReference type="HAMAP-Rule" id="MF_02126"/>
    </source>
</evidence>
<feature type="binding site" evidence="5">
    <location>
        <position position="176"/>
    </location>
    <ligand>
        <name>S-adenosyl-L-methionine</name>
        <dbReference type="ChEBI" id="CHEBI:59789"/>
    </ligand>
</feature>
<dbReference type="InterPro" id="IPR019874">
    <property type="entry name" value="RF_methyltr_PrmC"/>
</dbReference>
<dbReference type="GO" id="GO:0032259">
    <property type="term" value="P:methylation"/>
    <property type="evidence" value="ECO:0007669"/>
    <property type="project" value="UniProtKB-KW"/>
</dbReference>
<comment type="similarity">
    <text evidence="5">Belongs to the protein N5-glutamine methyltransferase family. PrmC subfamily.</text>
</comment>
<dbReference type="PANTHER" id="PTHR18895:SF74">
    <property type="entry name" value="MTRF1L RELEASE FACTOR GLUTAMINE METHYLTRANSFERASE"/>
    <property type="match status" value="1"/>
</dbReference>
<proteinExistence type="inferred from homology"/>
<dbReference type="Gene3D" id="1.10.8.10">
    <property type="entry name" value="DNA helicase RuvA subunit, C-terminal domain"/>
    <property type="match status" value="1"/>
</dbReference>
<comment type="caution">
    <text evidence="8">The sequence shown here is derived from an EMBL/GenBank/DDBJ whole genome shotgun (WGS) entry which is preliminary data.</text>
</comment>
<dbReference type="EC" id="2.1.1.297" evidence="5"/>
<keyword evidence="2 5" id="KW-0808">Transferase</keyword>
<keyword evidence="1 5" id="KW-0489">Methyltransferase</keyword>
<feature type="binding site" evidence="5">
    <location>
        <position position="147"/>
    </location>
    <ligand>
        <name>S-adenosyl-L-methionine</name>
        <dbReference type="ChEBI" id="CHEBI:59789"/>
    </ligand>
</feature>
<evidence type="ECO:0000313" key="9">
    <source>
        <dbReference type="Proteomes" id="UP000519897"/>
    </source>
</evidence>
<dbReference type="Pfam" id="PF17827">
    <property type="entry name" value="PrmC_N"/>
    <property type="match status" value="1"/>
</dbReference>
<dbReference type="PANTHER" id="PTHR18895">
    <property type="entry name" value="HEMK METHYLTRANSFERASE"/>
    <property type="match status" value="1"/>
</dbReference>
<gene>
    <name evidence="5" type="primary">prmC</name>
    <name evidence="8" type="ORF">GGQ72_003105</name>
</gene>
<dbReference type="InterPro" id="IPR004556">
    <property type="entry name" value="HemK-like"/>
</dbReference>
<keyword evidence="9" id="KW-1185">Reference proteome</keyword>
<feature type="binding site" evidence="5">
    <location>
        <position position="190"/>
    </location>
    <ligand>
        <name>S-adenosyl-L-methionine</name>
        <dbReference type="ChEBI" id="CHEBI:59789"/>
    </ligand>
</feature>
<name>A0A7W6LJK1_9HYPH</name>
<comment type="catalytic activity">
    <reaction evidence="4 5">
        <text>L-glutaminyl-[peptide chain release factor] + S-adenosyl-L-methionine = N(5)-methyl-L-glutaminyl-[peptide chain release factor] + S-adenosyl-L-homocysteine + H(+)</text>
        <dbReference type="Rhea" id="RHEA:42896"/>
        <dbReference type="Rhea" id="RHEA-COMP:10271"/>
        <dbReference type="Rhea" id="RHEA-COMP:10272"/>
        <dbReference type="ChEBI" id="CHEBI:15378"/>
        <dbReference type="ChEBI" id="CHEBI:30011"/>
        <dbReference type="ChEBI" id="CHEBI:57856"/>
        <dbReference type="ChEBI" id="CHEBI:59789"/>
        <dbReference type="ChEBI" id="CHEBI:61891"/>
        <dbReference type="EC" id="2.1.1.297"/>
    </reaction>
</comment>
<evidence type="ECO:0000256" key="2">
    <source>
        <dbReference type="ARBA" id="ARBA00022679"/>
    </source>
</evidence>